<feature type="transmembrane region" description="Helical" evidence="1">
    <location>
        <begin position="29"/>
        <end position="53"/>
    </location>
</feature>
<feature type="transmembrane region" description="Helical" evidence="1">
    <location>
        <begin position="162"/>
        <end position="184"/>
    </location>
</feature>
<evidence type="ECO:0000313" key="3">
    <source>
        <dbReference type="Proteomes" id="UP001056937"/>
    </source>
</evidence>
<gene>
    <name evidence="2" type="ORF">LHA26_13870</name>
</gene>
<keyword evidence="3" id="KW-1185">Reference proteome</keyword>
<evidence type="ECO:0000313" key="2">
    <source>
        <dbReference type="EMBL" id="USI72370.1"/>
    </source>
</evidence>
<dbReference type="EMBL" id="CP084930">
    <property type="protein sequence ID" value="USI72370.1"/>
    <property type="molecule type" value="Genomic_DNA"/>
</dbReference>
<proteinExistence type="predicted"/>
<organism evidence="2 3">
    <name type="scientific">Sphingomonas morindae</name>
    <dbReference type="NCBI Taxonomy" id="1541170"/>
    <lineage>
        <taxon>Bacteria</taxon>
        <taxon>Pseudomonadati</taxon>
        <taxon>Pseudomonadota</taxon>
        <taxon>Alphaproteobacteria</taxon>
        <taxon>Sphingomonadales</taxon>
        <taxon>Sphingomonadaceae</taxon>
        <taxon>Sphingomonas</taxon>
    </lineage>
</organism>
<evidence type="ECO:0000256" key="1">
    <source>
        <dbReference type="SAM" id="Phobius"/>
    </source>
</evidence>
<sequence>MSLVTVPMALLTLASIGAGAMLMFFGDLRVLIDGCVIAMLGYGAAVLLERLIVYLDDQAIRASERGRRRAAHGFAALSGGFPMLVFLSYEWFVFRQVALRPGDHPLLLELWSYGVATGPWTLFAAHVSRFRRTLCGIRAYAGHLAYWLLAAASLGLDAPPPVAAALMLLPAILPFIVGLLLALADRNTLTNVRV</sequence>
<protein>
    <submittedName>
        <fullName evidence="2">Uncharacterized protein</fullName>
    </submittedName>
</protein>
<keyword evidence="1" id="KW-0812">Transmembrane</keyword>
<feature type="transmembrane region" description="Helical" evidence="1">
    <location>
        <begin position="74"/>
        <end position="94"/>
    </location>
</feature>
<keyword evidence="1" id="KW-1133">Transmembrane helix</keyword>
<dbReference type="RefSeq" id="WP_252166179.1">
    <property type="nucleotide sequence ID" value="NZ_CP084930.1"/>
</dbReference>
<keyword evidence="1" id="KW-0472">Membrane</keyword>
<reference evidence="2" key="1">
    <citation type="journal article" date="2022" name="Toxins">
        <title>Genomic Analysis of Sphingopyxis sp. USTB-05 for Biodegrading Cyanobacterial Hepatotoxins.</title>
        <authorList>
            <person name="Liu C."/>
            <person name="Xu Q."/>
            <person name="Zhao Z."/>
            <person name="Zhang H."/>
            <person name="Liu X."/>
            <person name="Yin C."/>
            <person name="Liu Y."/>
            <person name="Yan H."/>
        </authorList>
    </citation>
    <scope>NUCLEOTIDE SEQUENCE</scope>
    <source>
        <strain evidence="2">NBD5</strain>
    </source>
</reference>
<feature type="transmembrane region" description="Helical" evidence="1">
    <location>
        <begin position="137"/>
        <end position="156"/>
    </location>
</feature>
<feature type="transmembrane region" description="Helical" evidence="1">
    <location>
        <begin position="106"/>
        <end position="125"/>
    </location>
</feature>
<name>A0ABY4X650_9SPHN</name>
<accession>A0ABY4X650</accession>
<dbReference type="Proteomes" id="UP001056937">
    <property type="component" value="Chromosome 1"/>
</dbReference>